<feature type="chain" id="PRO_5001943967" description="N-acetylmuramoyl-L-alanine amidase" evidence="4">
    <location>
        <begin position="27"/>
        <end position="465"/>
    </location>
</feature>
<dbReference type="InterPro" id="IPR036779">
    <property type="entry name" value="LysM_dom_sf"/>
</dbReference>
<dbReference type="SMART" id="SM00257">
    <property type="entry name" value="LysM"/>
    <property type="match status" value="1"/>
</dbReference>
<dbReference type="Pfam" id="PF01520">
    <property type="entry name" value="Amidase_3"/>
    <property type="match status" value="1"/>
</dbReference>
<name>A0A099CW74_9GAMM</name>
<dbReference type="EMBL" id="JROI01000010">
    <property type="protein sequence ID" value="KGI77911.1"/>
    <property type="molecule type" value="Genomic_DNA"/>
</dbReference>
<dbReference type="InterPro" id="IPR050695">
    <property type="entry name" value="N-acetylmuramoyl_amidase_3"/>
</dbReference>
<dbReference type="PANTHER" id="PTHR30404">
    <property type="entry name" value="N-ACETYLMURAMOYL-L-ALANINE AMIDASE"/>
    <property type="match status" value="1"/>
</dbReference>
<comment type="catalytic activity">
    <reaction evidence="1">
        <text>Hydrolyzes the link between N-acetylmuramoyl residues and L-amino acid residues in certain cell-wall glycopeptides.</text>
        <dbReference type="EC" id="3.5.1.28"/>
    </reaction>
</comment>
<dbReference type="SUPFAM" id="SSF53187">
    <property type="entry name" value="Zn-dependent exopeptidases"/>
    <property type="match status" value="1"/>
</dbReference>
<evidence type="ECO:0000256" key="2">
    <source>
        <dbReference type="ARBA" id="ARBA00011901"/>
    </source>
</evidence>
<protein>
    <recommendedName>
        <fullName evidence="2">N-acetylmuramoyl-L-alanine amidase</fullName>
        <ecNumber evidence="2">3.5.1.28</ecNumber>
    </recommendedName>
</protein>
<dbReference type="InterPro" id="IPR021731">
    <property type="entry name" value="AMIN_dom"/>
</dbReference>
<dbReference type="PANTHER" id="PTHR30404:SF0">
    <property type="entry name" value="N-ACETYLMURAMOYL-L-ALANINE AMIDASE AMIC"/>
    <property type="match status" value="1"/>
</dbReference>
<evidence type="ECO:0000259" key="5">
    <source>
        <dbReference type="PROSITE" id="PS51782"/>
    </source>
</evidence>
<reference evidence="6 7" key="1">
    <citation type="submission" date="2014-09" db="EMBL/GenBank/DDBJ databases">
        <title>Xanthomonadaceae 3.5X direct submission.</title>
        <authorList>
            <person name="Fang T."/>
            <person name="Wang H."/>
        </authorList>
    </citation>
    <scope>NUCLEOTIDE SEQUENCE [LARGE SCALE GENOMIC DNA]</scope>
    <source>
        <strain evidence="6 7">3.5X</strain>
    </source>
</reference>
<dbReference type="EC" id="3.5.1.28" evidence="2"/>
<dbReference type="AlphaFoldDB" id="A0A099CW74"/>
<dbReference type="Gene3D" id="3.10.350.10">
    <property type="entry name" value="LysM domain"/>
    <property type="match status" value="1"/>
</dbReference>
<dbReference type="Proteomes" id="UP000029708">
    <property type="component" value="Unassembled WGS sequence"/>
</dbReference>
<dbReference type="SUPFAM" id="SSF54106">
    <property type="entry name" value="LysM domain"/>
    <property type="match status" value="1"/>
</dbReference>
<keyword evidence="3" id="KW-0378">Hydrolase</keyword>
<evidence type="ECO:0000313" key="6">
    <source>
        <dbReference type="EMBL" id="KGI77911.1"/>
    </source>
</evidence>
<evidence type="ECO:0000256" key="1">
    <source>
        <dbReference type="ARBA" id="ARBA00001561"/>
    </source>
</evidence>
<dbReference type="CDD" id="cd00118">
    <property type="entry name" value="LysM"/>
    <property type="match status" value="1"/>
</dbReference>
<dbReference type="GO" id="GO:0008745">
    <property type="term" value="F:N-acetylmuramoyl-L-alanine amidase activity"/>
    <property type="evidence" value="ECO:0007669"/>
    <property type="project" value="UniProtKB-EC"/>
</dbReference>
<dbReference type="Pfam" id="PF01476">
    <property type="entry name" value="LysM"/>
    <property type="match status" value="1"/>
</dbReference>
<dbReference type="InterPro" id="IPR002508">
    <property type="entry name" value="MurNAc-LAA_cat"/>
</dbReference>
<dbReference type="Gene3D" id="2.60.40.3500">
    <property type="match status" value="1"/>
</dbReference>
<dbReference type="CDD" id="cd02696">
    <property type="entry name" value="MurNAc-LAA"/>
    <property type="match status" value="1"/>
</dbReference>
<keyword evidence="7" id="KW-1185">Reference proteome</keyword>
<gene>
    <name evidence="6" type="ORF">LF63_0105805</name>
</gene>
<dbReference type="GO" id="GO:0009253">
    <property type="term" value="P:peptidoglycan catabolic process"/>
    <property type="evidence" value="ECO:0007669"/>
    <property type="project" value="InterPro"/>
</dbReference>
<dbReference type="Gene3D" id="3.40.630.40">
    <property type="entry name" value="Zn-dependent exopeptidases"/>
    <property type="match status" value="1"/>
</dbReference>
<dbReference type="STRING" id="1543381.LF63_0105805"/>
<proteinExistence type="predicted"/>
<dbReference type="InterPro" id="IPR018392">
    <property type="entry name" value="LysM"/>
</dbReference>
<evidence type="ECO:0000256" key="3">
    <source>
        <dbReference type="ARBA" id="ARBA00022801"/>
    </source>
</evidence>
<dbReference type="OrthoDB" id="9806267at2"/>
<sequence>MREVCRPLLVFLLAVAATVALRPAYASGAGQVRAMRMSTSDQHTRAVFELSSSLDYKLFQLKNPDRVVLDFDDARLASGFQSPGANGLLKDVRTGKHGKHGVRVVLDMKAGVQVKSFLLDPAGGNSHRLVLDLYPSSDAGRAIVRRTAPVGERKVLIAIDPGHGGKDSGAHGRGGLEEKTVTLAIAKRLAALVNKQPGMKAILTRDDDTYIPLERRFEIARQHKADMFVSIHANSCPNHCSARGASVWVLSTHGKESEAGKWLARSENASDLIGVSLDNRSHTLASVLLDLSQGASMQASKQVGHDVLGALKGIIPLYKPSVQHANFVVLRSPDVPSILVETAFISNRHDERLLRSSSYRQKMADAILKGLDRYFTTTPPQGTWFAAQWAKKHGMQIASTTDATASVDAPSRADANVQDLHKVSSGETLSGIAHQYGVSMDAIKNANNLDGNMVRAGSMLAIPAG</sequence>
<evidence type="ECO:0000256" key="4">
    <source>
        <dbReference type="SAM" id="SignalP"/>
    </source>
</evidence>
<organism evidence="6 7">
    <name type="scientific">Oleiagrimonas soli</name>
    <dbReference type="NCBI Taxonomy" id="1543381"/>
    <lineage>
        <taxon>Bacteria</taxon>
        <taxon>Pseudomonadati</taxon>
        <taxon>Pseudomonadota</taxon>
        <taxon>Gammaproteobacteria</taxon>
        <taxon>Lysobacterales</taxon>
        <taxon>Rhodanobacteraceae</taxon>
        <taxon>Oleiagrimonas</taxon>
    </lineage>
</organism>
<accession>A0A099CW74</accession>
<dbReference type="FunFam" id="3.40.630.40:FF:000005">
    <property type="entry name" value="N-acetylmuramoyl-L-alanine amidase (AmiA)"/>
    <property type="match status" value="1"/>
</dbReference>
<dbReference type="HOGENOM" id="CLU_014322_2_3_6"/>
<dbReference type="GO" id="GO:0030288">
    <property type="term" value="C:outer membrane-bounded periplasmic space"/>
    <property type="evidence" value="ECO:0007669"/>
    <property type="project" value="TreeGrafter"/>
</dbReference>
<comment type="caution">
    <text evidence="6">The sequence shown here is derived from an EMBL/GenBank/DDBJ whole genome shotgun (WGS) entry which is preliminary data.</text>
</comment>
<dbReference type="PROSITE" id="PS51782">
    <property type="entry name" value="LYSM"/>
    <property type="match status" value="1"/>
</dbReference>
<feature type="domain" description="LysM" evidence="5">
    <location>
        <begin position="419"/>
        <end position="462"/>
    </location>
</feature>
<dbReference type="SMART" id="SM00646">
    <property type="entry name" value="Ami_3"/>
    <property type="match status" value="1"/>
</dbReference>
<keyword evidence="4" id="KW-0732">Signal</keyword>
<feature type="signal peptide" evidence="4">
    <location>
        <begin position="1"/>
        <end position="26"/>
    </location>
</feature>
<evidence type="ECO:0000313" key="7">
    <source>
        <dbReference type="Proteomes" id="UP000029708"/>
    </source>
</evidence>
<dbReference type="Pfam" id="PF11741">
    <property type="entry name" value="AMIN"/>
    <property type="match status" value="1"/>
</dbReference>